<feature type="region of interest" description="Disordered" evidence="1">
    <location>
        <begin position="27"/>
        <end position="69"/>
    </location>
</feature>
<proteinExistence type="predicted"/>
<protein>
    <submittedName>
        <fullName evidence="2">Uncharacterized protein</fullName>
    </submittedName>
</protein>
<sequence>MLPWPPKGNHTMENVPALNHSVTIKIDEEEEEHEYSGGLDHRGRRQPTDKVECERVDTPSHVHDGEEDLGVDVVPEELYFKKVFRRTKTQDLGTPKPIRRSPRLSPQKEALEKKRRRKFKLDEEMEESKESAPGT</sequence>
<comment type="caution">
    <text evidence="2">The sequence shown here is derived from an EMBL/GenBank/DDBJ whole genome shotgun (WGS) entry which is preliminary data.</text>
</comment>
<evidence type="ECO:0000313" key="2">
    <source>
        <dbReference type="EMBL" id="KAH9325492.1"/>
    </source>
</evidence>
<name>A0AA38LLC5_TAXCH</name>
<feature type="region of interest" description="Disordered" evidence="1">
    <location>
        <begin position="87"/>
        <end position="135"/>
    </location>
</feature>
<gene>
    <name evidence="2" type="ORF">KI387_005670</name>
</gene>
<evidence type="ECO:0000313" key="3">
    <source>
        <dbReference type="Proteomes" id="UP000824469"/>
    </source>
</evidence>
<dbReference type="AlphaFoldDB" id="A0AA38LLC5"/>
<organism evidence="2 3">
    <name type="scientific">Taxus chinensis</name>
    <name type="common">Chinese yew</name>
    <name type="synonym">Taxus wallichiana var. chinensis</name>
    <dbReference type="NCBI Taxonomy" id="29808"/>
    <lineage>
        <taxon>Eukaryota</taxon>
        <taxon>Viridiplantae</taxon>
        <taxon>Streptophyta</taxon>
        <taxon>Embryophyta</taxon>
        <taxon>Tracheophyta</taxon>
        <taxon>Spermatophyta</taxon>
        <taxon>Pinopsida</taxon>
        <taxon>Pinidae</taxon>
        <taxon>Conifers II</taxon>
        <taxon>Cupressales</taxon>
        <taxon>Taxaceae</taxon>
        <taxon>Taxus</taxon>
    </lineage>
</organism>
<dbReference type="EMBL" id="JAHRHJ020000002">
    <property type="protein sequence ID" value="KAH9325492.1"/>
    <property type="molecule type" value="Genomic_DNA"/>
</dbReference>
<dbReference type="Proteomes" id="UP000824469">
    <property type="component" value="Unassembled WGS sequence"/>
</dbReference>
<accession>A0AA38LLC5</accession>
<keyword evidence="3" id="KW-1185">Reference proteome</keyword>
<reference evidence="2 3" key="1">
    <citation type="journal article" date="2021" name="Nat. Plants">
        <title>The Taxus genome provides insights into paclitaxel biosynthesis.</title>
        <authorList>
            <person name="Xiong X."/>
            <person name="Gou J."/>
            <person name="Liao Q."/>
            <person name="Li Y."/>
            <person name="Zhou Q."/>
            <person name="Bi G."/>
            <person name="Li C."/>
            <person name="Du R."/>
            <person name="Wang X."/>
            <person name="Sun T."/>
            <person name="Guo L."/>
            <person name="Liang H."/>
            <person name="Lu P."/>
            <person name="Wu Y."/>
            <person name="Zhang Z."/>
            <person name="Ro D.K."/>
            <person name="Shang Y."/>
            <person name="Huang S."/>
            <person name="Yan J."/>
        </authorList>
    </citation>
    <scope>NUCLEOTIDE SEQUENCE [LARGE SCALE GENOMIC DNA]</scope>
    <source>
        <strain evidence="2">Ta-2019</strain>
    </source>
</reference>
<evidence type="ECO:0000256" key="1">
    <source>
        <dbReference type="SAM" id="MobiDB-lite"/>
    </source>
</evidence>
<feature type="compositionally biased region" description="Basic and acidic residues" evidence="1">
    <location>
        <begin position="46"/>
        <end position="64"/>
    </location>
</feature>